<feature type="domain" description="Inner membrane protein YgaP-like transmembrane" evidence="2">
    <location>
        <begin position="2"/>
        <end position="61"/>
    </location>
</feature>
<sequence>MTIERYIRVFAGSFVLLSLLLGVDASPLFVSRWFLWLAAFVGANLLQFGFTNFCPMALILKKLGVPESRLSCGN</sequence>
<evidence type="ECO:0000259" key="2">
    <source>
        <dbReference type="Pfam" id="PF11127"/>
    </source>
</evidence>
<dbReference type="InterPro" id="IPR021309">
    <property type="entry name" value="YgaP-like_TM"/>
</dbReference>
<comment type="caution">
    <text evidence="3">The sequence shown here is derived from an EMBL/GenBank/DDBJ whole genome shotgun (WGS) entry which is preliminary data.</text>
</comment>
<organism evidence="3">
    <name type="scientific">mine drainage metagenome</name>
    <dbReference type="NCBI Taxonomy" id="410659"/>
    <lineage>
        <taxon>unclassified sequences</taxon>
        <taxon>metagenomes</taxon>
        <taxon>ecological metagenomes</taxon>
    </lineage>
</organism>
<dbReference type="EMBL" id="MLJW01000332">
    <property type="protein sequence ID" value="OIQ89391.1"/>
    <property type="molecule type" value="Genomic_DNA"/>
</dbReference>
<feature type="transmembrane region" description="Helical" evidence="1">
    <location>
        <begin position="35"/>
        <end position="60"/>
    </location>
</feature>
<keyword evidence="1" id="KW-0812">Transmembrane</keyword>
<gene>
    <name evidence="3" type="ORF">GALL_287130</name>
</gene>
<reference evidence="3" key="1">
    <citation type="submission" date="2016-10" db="EMBL/GenBank/DDBJ databases">
        <title>Sequence of Gallionella enrichment culture.</title>
        <authorList>
            <person name="Poehlein A."/>
            <person name="Muehling M."/>
            <person name="Daniel R."/>
        </authorList>
    </citation>
    <scope>NUCLEOTIDE SEQUENCE</scope>
</reference>
<proteinExistence type="predicted"/>
<evidence type="ECO:0000313" key="3">
    <source>
        <dbReference type="EMBL" id="OIQ89391.1"/>
    </source>
</evidence>
<name>A0A1J5RBJ1_9ZZZZ</name>
<protein>
    <recommendedName>
        <fullName evidence="2">Inner membrane protein YgaP-like transmembrane domain-containing protein</fullName>
    </recommendedName>
</protein>
<evidence type="ECO:0000256" key="1">
    <source>
        <dbReference type="SAM" id="Phobius"/>
    </source>
</evidence>
<keyword evidence="1" id="KW-1133">Transmembrane helix</keyword>
<accession>A0A1J5RBJ1</accession>
<dbReference type="Gene3D" id="6.10.140.1340">
    <property type="match status" value="1"/>
</dbReference>
<dbReference type="Pfam" id="PF11127">
    <property type="entry name" value="YgaP-like_TM"/>
    <property type="match status" value="1"/>
</dbReference>
<keyword evidence="1" id="KW-0472">Membrane</keyword>
<dbReference type="AlphaFoldDB" id="A0A1J5RBJ1"/>